<name>A0A5C5YEL8_9BACT</name>
<dbReference type="EMBL" id="SJPO01000010">
    <property type="protein sequence ID" value="TWT73438.1"/>
    <property type="molecule type" value="Genomic_DNA"/>
</dbReference>
<reference evidence="2 3" key="1">
    <citation type="submission" date="2019-02" db="EMBL/GenBank/DDBJ databases">
        <title>Deep-cultivation of Planctomycetes and their phenomic and genomic characterization uncovers novel biology.</title>
        <authorList>
            <person name="Wiegand S."/>
            <person name="Jogler M."/>
            <person name="Boedeker C."/>
            <person name="Pinto D."/>
            <person name="Vollmers J."/>
            <person name="Rivas-Marin E."/>
            <person name="Kohn T."/>
            <person name="Peeters S.H."/>
            <person name="Heuer A."/>
            <person name="Rast P."/>
            <person name="Oberbeckmann S."/>
            <person name="Bunk B."/>
            <person name="Jeske O."/>
            <person name="Meyerdierks A."/>
            <person name="Storesund J.E."/>
            <person name="Kallscheuer N."/>
            <person name="Luecker S."/>
            <person name="Lage O.M."/>
            <person name="Pohl T."/>
            <person name="Merkel B.J."/>
            <person name="Hornburger P."/>
            <person name="Mueller R.-W."/>
            <person name="Bruemmer F."/>
            <person name="Labrenz M."/>
            <person name="Spormann A.M."/>
            <person name="Op Den Camp H."/>
            <person name="Overmann J."/>
            <person name="Amann R."/>
            <person name="Jetten M.S.M."/>
            <person name="Mascher T."/>
            <person name="Medema M.H."/>
            <person name="Devos D.P."/>
            <person name="Kaster A.-K."/>
            <person name="Ovreas L."/>
            <person name="Rohde M."/>
            <person name="Galperin M.Y."/>
            <person name="Jogler C."/>
        </authorList>
    </citation>
    <scope>NUCLEOTIDE SEQUENCE [LARGE SCALE GENOMIC DNA]</scope>
    <source>
        <strain evidence="2 3">Pla123a</strain>
    </source>
</reference>
<keyword evidence="1" id="KW-0732">Signal</keyword>
<evidence type="ECO:0000313" key="2">
    <source>
        <dbReference type="EMBL" id="TWT73438.1"/>
    </source>
</evidence>
<dbReference type="Proteomes" id="UP000318478">
    <property type="component" value="Unassembled WGS sequence"/>
</dbReference>
<evidence type="ECO:0000256" key="1">
    <source>
        <dbReference type="SAM" id="SignalP"/>
    </source>
</evidence>
<dbReference type="AlphaFoldDB" id="A0A5C5YEL8"/>
<comment type="caution">
    <text evidence="2">The sequence shown here is derived from an EMBL/GenBank/DDBJ whole genome shotgun (WGS) entry which is preliminary data.</text>
</comment>
<protein>
    <submittedName>
        <fullName evidence="2">Uncharacterized protein</fullName>
    </submittedName>
</protein>
<sequence length="344" mass="37847" precursor="true">MTITIIGILASMLLGASSLAMNTARVSRTESLVTRLHTLVSQHYDSFRHRRVEVRELSGGAKRQVGYRLEATYEQLRLELPDRWTDITLAEIKDPPIVVNSPAGTPLIRLEERPPMSRMYLRRYNRLAAAGVSREDLVKNQGAECLYMIVMLACGDGESAGLFKESDIGDTDGDGAPEFIDSWGNPIEFLRWAPGFDSDVQLNAAKLQQIASKPAEYMQVNFPNASQNASPENAVRLAISADHDPFDVFRVSTYADGDPPRGYRLVPLIYSAGPNQEYGIASPNPDDKIGVKDDLTYQPTANPLDPYAPVDHDSSSSTDAVYLGQALDRAAATDNIHNHLITGR</sequence>
<evidence type="ECO:0000313" key="3">
    <source>
        <dbReference type="Proteomes" id="UP000318478"/>
    </source>
</evidence>
<gene>
    <name evidence="2" type="ORF">Pla123a_37730</name>
</gene>
<keyword evidence="3" id="KW-1185">Reference proteome</keyword>
<organism evidence="2 3">
    <name type="scientific">Posidoniimonas polymericola</name>
    <dbReference type="NCBI Taxonomy" id="2528002"/>
    <lineage>
        <taxon>Bacteria</taxon>
        <taxon>Pseudomonadati</taxon>
        <taxon>Planctomycetota</taxon>
        <taxon>Planctomycetia</taxon>
        <taxon>Pirellulales</taxon>
        <taxon>Lacipirellulaceae</taxon>
        <taxon>Posidoniimonas</taxon>
    </lineage>
</organism>
<accession>A0A5C5YEL8</accession>
<proteinExistence type="predicted"/>
<feature type="signal peptide" evidence="1">
    <location>
        <begin position="1"/>
        <end position="20"/>
    </location>
</feature>
<feature type="chain" id="PRO_5022882288" evidence="1">
    <location>
        <begin position="21"/>
        <end position="344"/>
    </location>
</feature>